<dbReference type="EMBL" id="CAJVCH010434963">
    <property type="protein sequence ID" value="CAG7818953.1"/>
    <property type="molecule type" value="Genomic_DNA"/>
</dbReference>
<gene>
    <name evidence="1" type="ORF">AFUS01_LOCUS29430</name>
</gene>
<protein>
    <submittedName>
        <fullName evidence="1">Uncharacterized protein</fullName>
    </submittedName>
</protein>
<accession>A0A8J2PEQ6</accession>
<keyword evidence="2" id="KW-1185">Reference proteome</keyword>
<sequence>MLDAARTPLPLDRVQIVSAFEVVEVDYGYTDFKVIQSWWRNTVTHLLVIKLAEPEPAYILLDFQFQVIVVGTTLL</sequence>
<comment type="caution">
    <text evidence="1">The sequence shown here is derived from an EMBL/GenBank/DDBJ whole genome shotgun (WGS) entry which is preliminary data.</text>
</comment>
<evidence type="ECO:0000313" key="1">
    <source>
        <dbReference type="EMBL" id="CAG7818953.1"/>
    </source>
</evidence>
<proteinExistence type="predicted"/>
<name>A0A8J2PEQ6_9HEXA</name>
<dbReference type="Proteomes" id="UP000708208">
    <property type="component" value="Unassembled WGS sequence"/>
</dbReference>
<organism evidence="1 2">
    <name type="scientific">Allacma fusca</name>
    <dbReference type="NCBI Taxonomy" id="39272"/>
    <lineage>
        <taxon>Eukaryota</taxon>
        <taxon>Metazoa</taxon>
        <taxon>Ecdysozoa</taxon>
        <taxon>Arthropoda</taxon>
        <taxon>Hexapoda</taxon>
        <taxon>Collembola</taxon>
        <taxon>Symphypleona</taxon>
        <taxon>Sminthuridae</taxon>
        <taxon>Allacma</taxon>
    </lineage>
</organism>
<dbReference type="AlphaFoldDB" id="A0A8J2PEQ6"/>
<reference evidence="1" key="1">
    <citation type="submission" date="2021-06" db="EMBL/GenBank/DDBJ databases">
        <authorList>
            <person name="Hodson N. C."/>
            <person name="Mongue J. A."/>
            <person name="Jaron S. K."/>
        </authorList>
    </citation>
    <scope>NUCLEOTIDE SEQUENCE</scope>
</reference>
<evidence type="ECO:0000313" key="2">
    <source>
        <dbReference type="Proteomes" id="UP000708208"/>
    </source>
</evidence>